<dbReference type="HAMAP" id="MF_03013">
    <property type="entry name" value="CLU"/>
    <property type="match status" value="1"/>
</dbReference>
<protein>
    <recommendedName>
        <fullName evidence="7">Clustered mitochondria protein homolog</fullName>
    </recommendedName>
</protein>
<feature type="compositionally biased region" description="Low complexity" evidence="10">
    <location>
        <begin position="916"/>
        <end position="926"/>
    </location>
</feature>
<dbReference type="PROSITE" id="PS51823">
    <property type="entry name" value="CLU"/>
    <property type="match status" value="1"/>
</dbReference>
<organism evidence="14 15">
    <name type="scientific">Salvia divinorum</name>
    <name type="common">Maria pastora</name>
    <name type="synonym">Diviner's sage</name>
    <dbReference type="NCBI Taxonomy" id="28513"/>
    <lineage>
        <taxon>Eukaryota</taxon>
        <taxon>Viridiplantae</taxon>
        <taxon>Streptophyta</taxon>
        <taxon>Embryophyta</taxon>
        <taxon>Tracheophyta</taxon>
        <taxon>Spermatophyta</taxon>
        <taxon>Magnoliopsida</taxon>
        <taxon>eudicotyledons</taxon>
        <taxon>Gunneridae</taxon>
        <taxon>Pentapetalae</taxon>
        <taxon>asterids</taxon>
        <taxon>lamiids</taxon>
        <taxon>Lamiales</taxon>
        <taxon>Lamiaceae</taxon>
        <taxon>Nepetoideae</taxon>
        <taxon>Mentheae</taxon>
        <taxon>Salviinae</taxon>
        <taxon>Salvia</taxon>
        <taxon>Salvia subgen. Calosphace</taxon>
    </lineage>
</organism>
<comment type="similarity">
    <text evidence="7">Belongs to the CLU family.</text>
</comment>
<dbReference type="InterPro" id="IPR002939">
    <property type="entry name" value="DnaJ_C"/>
</dbReference>
<sequence>MAGKSNRGKNRKVSQQSTANPSEPPVYSDAPINDSSSASEANGDKSLSESVETKPEVKEQDNTSEQHQTKQAEVHLYPVPVKTQGGEKLELQLSPGDSVMDVRQFLLDAPETCFMTCYDLLLNTKEDSVHHLEDYNEISEVADITSGSCFLEMVAALYDDRSIRAHVHRTRDLLSLSTLHSSLSTTLALQHETGRNTDTVKAEVPELDNLSFMENVTSSLTSLLSSPSKEIKCVESIVFSSFNPPPSYRRLSGDLIYLDVVTLEGNKYCITGTTKSFYVNSSTENILDPRPNRAASEATTLVGLLQKISHKFKKAFREILERKALAHPFENVQSLLPPHTWLGLYPVLEHKRDAARAENSLTLSFGSELIGMQRDWNEELQACREFPHATHQERILRDRALYKVTSDFVDAATSGAIGVISRCIPPINPTDPECFHMYVHNNIFFSFAIDADLEELAQRRPSEELRKIESTVQCQTYSDKNEEILSQVALSETTVGGSSVPHAGTVNGTESSPDVPAETQLAESEQATYASANNDLKGTKAFQEANVPGLYSLAMAIIDYRGHRVVAQSVLPGILQGDKSDSLLYGSVDNGKTICWSDDFHTKVLEASKRLHLKEHTVLDGSDKAVKLAAPVECKGIVGSDDRHYLLDLMRVTPRDANYNGPGSRFRILRPELITAFCHAEAGDKPSSGCESQEENSAASDSLGVDNGEETVESEENGESATTDSQLQSQDAIDGEKQNIDECGCHFNGKDATKEILFNPNVFTEFKLSGNPEEIAADEENVRKASLYLKDVALPKFIHDLCTLEVSPMDGQTLTEALHAHGVNVRYIGRVAEGTRHMPHLWDLCSNEVIIRSAKHVIKYALRDTADHDIGHAMSHFLNCFAGKVQGMSAKGVANSTHTKNHKKLQGQSGHHALGKSSKAQAKSKSGNYMKKKQSLFLSFTSESLWADIQEFAKLKYQFELPEDARNQVKKISVIRNLCQKVGMTITARKYDFSAATPFQVSDILNMQPVVKYSIPISSEAKDLVEKGKVQLAEGMLSEAYVLFSEAFTILQQVTGPMHREVANCCRYLAMVLYHAGDMAGAILQQHKELIINERCLGLGHPDTAHSYGNMALFYHGLNQTELALRHMSRALLLLSLSSGPDHPDVAATFINVAMMYQDIGKMDTALRYLQEALKKNERLLGEEHIQTAVCYHALAIAFNCMGAFKLCQQHEKKTYDILLKQLGEDDSRTKDSENWMKTFKMRELQANAQKQKGQALNPTSAQKAIDMIKAHPDLLQAFQAAAVAGSSSNISVGGKKSLNGAVVGENFPRARSLDERAKKKAAAKALLVSRHGSPAQASLPTSNIINPGAPPPPDVVVNEATNGGKKESGQSSNGVLGHEPKPGQKDQAPVGLEHLFSVSQYQPMARFQGLRLAHRSLSCFLLRYSPSHLCDSLLNDACRSFSTALSKQSGVLSNAKLGNVGSENYWLKLRFFNNNLGAARSIHSTAQLSRDYYDLLGVSKSATAPEIKNAYYGLAKKLHPDTNKDDPEAEKKFQEVQKAYEVLKDEVKRQQYDQLGHEAFEHAGNGEGPGFDPFGDSFHDIFKNSDIFNIFNRDMGGEDVKASIELSFMEAVQGCTKTMSIMTDLACNTCGGTGVPPGTKPQTCKRCRGSGMVVSQAGHVTLQSTCPNCAGTGKIVSSLCKSCKGRRVVRGTKTVKLNVMAGVGHDETIKMPRSGGLDPDGNQHGDLYVKIKVREDPVFRREGADIHVDATLSITQAILGGMIRVPTLTGEVVVKVRPGTQPGQKVVLKKKGIKVRNSFSLGDEYVHFRVSIPTNLTERQRQLVEELAKEERGEDDKEDEDDKDEAAVASA</sequence>
<dbReference type="SUPFAM" id="SSF48452">
    <property type="entry name" value="TPR-like"/>
    <property type="match status" value="2"/>
</dbReference>
<dbReference type="PANTHER" id="PTHR12601:SF6">
    <property type="entry name" value="CLUSTERED MITOCHONDRIA PROTEIN HOMOLOG"/>
    <property type="match status" value="1"/>
</dbReference>
<feature type="region of interest" description="Disordered" evidence="10">
    <location>
        <begin position="1"/>
        <end position="80"/>
    </location>
</feature>
<dbReference type="CDD" id="cd10719">
    <property type="entry name" value="DnaJ_zf"/>
    <property type="match status" value="1"/>
</dbReference>
<dbReference type="SMART" id="SM00271">
    <property type="entry name" value="DnaJ"/>
    <property type="match status" value="1"/>
</dbReference>
<evidence type="ECO:0000256" key="10">
    <source>
        <dbReference type="SAM" id="MobiDB-lite"/>
    </source>
</evidence>
<dbReference type="Pfam" id="PF15044">
    <property type="entry name" value="CLU_N"/>
    <property type="match status" value="1"/>
</dbReference>
<dbReference type="PROSITE" id="PS00636">
    <property type="entry name" value="DNAJ_1"/>
    <property type="match status" value="1"/>
</dbReference>
<dbReference type="FunFam" id="1.25.40.10:FF:000230">
    <property type="entry name" value="Clustered mitochondria protein homolog"/>
    <property type="match status" value="1"/>
</dbReference>
<feature type="compositionally biased region" description="Basic residues" evidence="10">
    <location>
        <begin position="1"/>
        <end position="12"/>
    </location>
</feature>
<feature type="region of interest" description="Disordered" evidence="10">
    <location>
        <begin position="1327"/>
        <end position="1389"/>
    </location>
</feature>
<feature type="region of interest" description="Disordered" evidence="10">
    <location>
        <begin position="495"/>
        <end position="515"/>
    </location>
</feature>
<name>A0ABD1GAE2_SALDI</name>
<dbReference type="NCBIfam" id="NF008035">
    <property type="entry name" value="PRK10767.1"/>
    <property type="match status" value="1"/>
</dbReference>
<keyword evidence="4 9" id="KW-0863">Zinc-finger</keyword>
<dbReference type="SUPFAM" id="SSF46565">
    <property type="entry name" value="Chaperone J-domain"/>
    <property type="match status" value="1"/>
</dbReference>
<dbReference type="Pfam" id="PF00684">
    <property type="entry name" value="DnaJ_CXXCXGXG"/>
    <property type="match status" value="1"/>
</dbReference>
<dbReference type="Pfam" id="PF13424">
    <property type="entry name" value="TPR_12"/>
    <property type="match status" value="1"/>
</dbReference>
<evidence type="ECO:0000256" key="9">
    <source>
        <dbReference type="PROSITE-ProRule" id="PRU00546"/>
    </source>
</evidence>
<comment type="subcellular location">
    <subcellularLocation>
        <location evidence="7">Cytoplasm</location>
    </subcellularLocation>
</comment>
<gene>
    <name evidence="14" type="ORF">AAHA92_24402</name>
</gene>
<dbReference type="Gene3D" id="2.10.230.10">
    <property type="entry name" value="Heat shock protein DnaJ, cysteine-rich domain"/>
    <property type="match status" value="1"/>
</dbReference>
<dbReference type="Gene3D" id="1.25.40.10">
    <property type="entry name" value="Tetratricopeptide repeat domain"/>
    <property type="match status" value="1"/>
</dbReference>
<dbReference type="SUPFAM" id="SSF49493">
    <property type="entry name" value="HSP40/DnaJ peptide-binding domain"/>
    <property type="match status" value="2"/>
</dbReference>
<feature type="domain" description="J" evidence="11">
    <location>
        <begin position="1492"/>
        <end position="1557"/>
    </location>
</feature>
<feature type="zinc finger region" description="CR-type" evidence="9">
    <location>
        <begin position="1615"/>
        <end position="1693"/>
    </location>
</feature>
<feature type="compositionally biased region" description="Acidic residues" evidence="10">
    <location>
        <begin position="707"/>
        <end position="718"/>
    </location>
</feature>
<dbReference type="Pfam" id="PF01556">
    <property type="entry name" value="DnaJ_C"/>
    <property type="match status" value="1"/>
</dbReference>
<keyword evidence="1 7" id="KW-0963">Cytoplasm</keyword>
<evidence type="ECO:0000313" key="14">
    <source>
        <dbReference type="EMBL" id="KAL1539981.1"/>
    </source>
</evidence>
<keyword evidence="2 9" id="KW-0479">Metal-binding</keyword>
<dbReference type="GO" id="GO:0003723">
    <property type="term" value="F:RNA binding"/>
    <property type="evidence" value="ECO:0007669"/>
    <property type="project" value="UniProtKB-KW"/>
</dbReference>
<feature type="domain" description="Clu" evidence="13">
    <location>
        <begin position="354"/>
        <end position="660"/>
    </location>
</feature>
<dbReference type="FunFam" id="3.30.2280.10:FF:000002">
    <property type="entry name" value="Clustered mitochondria protein homolog"/>
    <property type="match status" value="1"/>
</dbReference>
<dbReference type="CDD" id="cd15466">
    <property type="entry name" value="CLU-central"/>
    <property type="match status" value="1"/>
</dbReference>
<dbReference type="InterPro" id="IPR027523">
    <property type="entry name" value="CLU_prot"/>
</dbReference>
<feature type="region of interest" description="Disordered" evidence="10">
    <location>
        <begin position="1827"/>
        <end position="1852"/>
    </location>
</feature>
<dbReference type="InterPro" id="IPR001305">
    <property type="entry name" value="HSP_DnaJ_Cys-rich_dom"/>
</dbReference>
<dbReference type="Proteomes" id="UP001567538">
    <property type="component" value="Unassembled WGS sequence"/>
</dbReference>
<dbReference type="InterPro" id="IPR008971">
    <property type="entry name" value="HSP40/DnaJ_pept-bd"/>
</dbReference>
<feature type="compositionally biased region" description="Polar residues" evidence="10">
    <location>
        <begin position="689"/>
        <end position="700"/>
    </location>
</feature>
<dbReference type="InterPro" id="IPR025697">
    <property type="entry name" value="CLU_dom"/>
</dbReference>
<dbReference type="InterPro" id="IPR012724">
    <property type="entry name" value="DnaJ"/>
</dbReference>
<dbReference type="Gene3D" id="3.30.2280.10">
    <property type="entry name" value="Hypothetical protein (hspc210)"/>
    <property type="match status" value="1"/>
</dbReference>
<dbReference type="Pfam" id="PF00226">
    <property type="entry name" value="DnaJ"/>
    <property type="match status" value="1"/>
</dbReference>
<evidence type="ECO:0000256" key="1">
    <source>
        <dbReference type="ARBA" id="ARBA00022490"/>
    </source>
</evidence>
<dbReference type="FunFam" id="2.60.260.20:FF:000005">
    <property type="entry name" value="Chaperone protein dnaJ 1, mitochondrial"/>
    <property type="match status" value="1"/>
</dbReference>
<dbReference type="Gene3D" id="2.60.260.20">
    <property type="entry name" value="Urease metallochaperone UreE, N-terminal domain"/>
    <property type="match status" value="2"/>
</dbReference>
<dbReference type="GO" id="GO:0005737">
    <property type="term" value="C:cytoplasm"/>
    <property type="evidence" value="ECO:0007669"/>
    <property type="project" value="UniProtKB-SubCell"/>
</dbReference>
<feature type="compositionally biased region" description="Polar residues" evidence="10">
    <location>
        <begin position="1336"/>
        <end position="1346"/>
    </location>
</feature>
<dbReference type="CDD" id="cd06257">
    <property type="entry name" value="DnaJ"/>
    <property type="match status" value="1"/>
</dbReference>
<dbReference type="PRINTS" id="PR00625">
    <property type="entry name" value="JDOMAIN"/>
</dbReference>
<comment type="caution">
    <text evidence="14">The sequence shown here is derived from an EMBL/GenBank/DDBJ whole genome shotgun (WGS) entry which is preliminary data.</text>
</comment>
<dbReference type="PROSITE" id="PS50005">
    <property type="entry name" value="TPR"/>
    <property type="match status" value="1"/>
</dbReference>
<evidence type="ECO:0000259" key="13">
    <source>
        <dbReference type="PROSITE" id="PS51823"/>
    </source>
</evidence>
<dbReference type="GO" id="GO:0008270">
    <property type="term" value="F:zinc ion binding"/>
    <property type="evidence" value="ECO:0007669"/>
    <property type="project" value="UniProtKB-KW"/>
</dbReference>
<dbReference type="SUPFAM" id="SSF103107">
    <property type="entry name" value="Hypothetical protein c14orf129, hspc210"/>
    <property type="match status" value="1"/>
</dbReference>
<evidence type="ECO:0000259" key="12">
    <source>
        <dbReference type="PROSITE" id="PS51188"/>
    </source>
</evidence>
<keyword evidence="15" id="KW-1185">Reference proteome</keyword>
<evidence type="ECO:0000313" key="15">
    <source>
        <dbReference type="Proteomes" id="UP001567538"/>
    </source>
</evidence>
<evidence type="ECO:0000256" key="4">
    <source>
        <dbReference type="ARBA" id="ARBA00022771"/>
    </source>
</evidence>
<dbReference type="EMBL" id="JBEAFC010000009">
    <property type="protein sequence ID" value="KAL1539981.1"/>
    <property type="molecule type" value="Genomic_DNA"/>
</dbReference>
<feature type="repeat" description="TPR" evidence="8">
    <location>
        <begin position="1147"/>
        <end position="1180"/>
    </location>
</feature>
<dbReference type="PANTHER" id="PTHR12601">
    <property type="entry name" value="EUKARYOTIC TRANSLATION INITIATION FACTOR 3 SUBUNIT EIF-3"/>
    <property type="match status" value="1"/>
</dbReference>
<dbReference type="Pfam" id="PF12807">
    <property type="entry name" value="eIF3_p135"/>
    <property type="match status" value="1"/>
</dbReference>
<dbReference type="InterPro" id="IPR007967">
    <property type="entry name" value="GSKIP_dom"/>
</dbReference>
<comment type="function">
    <text evidence="7">mRNA-binding protein involved in proper cytoplasmic distribution of mitochondria.</text>
</comment>
<dbReference type="InterPro" id="IPR001623">
    <property type="entry name" value="DnaJ_domain"/>
</dbReference>
<evidence type="ECO:0000256" key="8">
    <source>
        <dbReference type="PROSITE-ProRule" id="PRU00339"/>
    </source>
</evidence>
<dbReference type="PROSITE" id="PS50076">
    <property type="entry name" value="DNAJ_2"/>
    <property type="match status" value="1"/>
</dbReference>
<dbReference type="Gene3D" id="1.10.287.110">
    <property type="entry name" value="DnaJ domain"/>
    <property type="match status" value="1"/>
</dbReference>
<dbReference type="InterPro" id="IPR023231">
    <property type="entry name" value="GSKIP_dom_sf"/>
</dbReference>
<dbReference type="FunFam" id="2.10.230.10:FF:000002">
    <property type="entry name" value="Molecular chaperone DnaJ"/>
    <property type="match status" value="1"/>
</dbReference>
<feature type="domain" description="CR-type" evidence="12">
    <location>
        <begin position="1615"/>
        <end position="1693"/>
    </location>
</feature>
<dbReference type="InterPro" id="IPR036869">
    <property type="entry name" value="J_dom_sf"/>
</dbReference>
<feature type="compositionally biased region" description="Basic and acidic residues" evidence="10">
    <location>
        <begin position="1827"/>
        <end position="1836"/>
    </location>
</feature>
<keyword evidence="6" id="KW-0143">Chaperone</keyword>
<dbReference type="InterPro" id="IPR011990">
    <property type="entry name" value="TPR-like_helical_dom_sf"/>
</dbReference>
<dbReference type="GO" id="GO:0007005">
    <property type="term" value="P:mitochondrion organization"/>
    <property type="evidence" value="ECO:0007669"/>
    <property type="project" value="UniProtKB-UniRule"/>
</dbReference>
<proteinExistence type="inferred from homology"/>
<dbReference type="PROSITE" id="PS51188">
    <property type="entry name" value="ZF_CR"/>
    <property type="match status" value="1"/>
</dbReference>
<evidence type="ECO:0000256" key="7">
    <source>
        <dbReference type="HAMAP-Rule" id="MF_03013"/>
    </source>
</evidence>
<feature type="compositionally biased region" description="Basic and acidic residues" evidence="10">
    <location>
        <begin position="42"/>
        <end position="61"/>
    </location>
</feature>
<dbReference type="InterPro" id="IPR018253">
    <property type="entry name" value="DnaJ_domain_CS"/>
</dbReference>
<feature type="region of interest" description="Disordered" evidence="10">
    <location>
        <begin position="895"/>
        <end position="927"/>
    </location>
</feature>
<dbReference type="InterPro" id="IPR033646">
    <property type="entry name" value="CLU-central"/>
</dbReference>
<dbReference type="InterPro" id="IPR036410">
    <property type="entry name" value="HSP_DnaJ_Cys-rich_dom_sf"/>
</dbReference>
<evidence type="ECO:0000256" key="2">
    <source>
        <dbReference type="ARBA" id="ARBA00022723"/>
    </source>
</evidence>
<evidence type="ECO:0000256" key="3">
    <source>
        <dbReference type="ARBA" id="ARBA00022737"/>
    </source>
</evidence>
<evidence type="ECO:0000256" key="5">
    <source>
        <dbReference type="ARBA" id="ARBA00022833"/>
    </source>
</evidence>
<keyword evidence="8" id="KW-0802">TPR repeat</keyword>
<keyword evidence="7" id="KW-0694">RNA-binding</keyword>
<dbReference type="Pfam" id="PF13236">
    <property type="entry name" value="CLU"/>
    <property type="match status" value="2"/>
</dbReference>
<evidence type="ECO:0000256" key="6">
    <source>
        <dbReference type="ARBA" id="ARBA00023186"/>
    </source>
</evidence>
<dbReference type="CDD" id="cd10747">
    <property type="entry name" value="DnaJ_C"/>
    <property type="match status" value="1"/>
</dbReference>
<dbReference type="InterPro" id="IPR028275">
    <property type="entry name" value="CLU_N"/>
</dbReference>
<dbReference type="Pfam" id="PF05303">
    <property type="entry name" value="GSKIP_dom"/>
    <property type="match status" value="1"/>
</dbReference>
<keyword evidence="3" id="KW-0677">Repeat</keyword>
<reference evidence="14 15" key="1">
    <citation type="submission" date="2024-06" db="EMBL/GenBank/DDBJ databases">
        <title>A chromosome level genome sequence of Diviner's sage (Salvia divinorum).</title>
        <authorList>
            <person name="Ford S.A."/>
            <person name="Ro D.-K."/>
            <person name="Ness R.W."/>
            <person name="Phillips M.A."/>
        </authorList>
    </citation>
    <scope>NUCLEOTIDE SEQUENCE [LARGE SCALE GENOMIC DNA]</scope>
    <source>
        <strain evidence="14">SAF-2024a</strain>
        <tissue evidence="14">Leaf</tissue>
    </source>
</reference>
<keyword evidence="5 9" id="KW-0862">Zinc</keyword>
<dbReference type="InterPro" id="IPR019734">
    <property type="entry name" value="TPR_rpt"/>
</dbReference>
<evidence type="ECO:0000259" key="11">
    <source>
        <dbReference type="PROSITE" id="PS50076"/>
    </source>
</evidence>
<feature type="region of interest" description="Disordered" evidence="10">
    <location>
        <begin position="685"/>
        <end position="729"/>
    </location>
</feature>
<accession>A0ABD1GAE2</accession>
<dbReference type="SUPFAM" id="SSF57938">
    <property type="entry name" value="DnaJ/Hsp40 cysteine-rich domain"/>
    <property type="match status" value="1"/>
</dbReference>
<dbReference type="HAMAP" id="MF_01152">
    <property type="entry name" value="DnaJ"/>
    <property type="match status" value="1"/>
</dbReference>
<dbReference type="SMART" id="SM00028">
    <property type="entry name" value="TPR"/>
    <property type="match status" value="3"/>
</dbReference>